<dbReference type="EMBL" id="JAVTXN010000015">
    <property type="protein sequence ID" value="MDT9609335.1"/>
    <property type="molecule type" value="Genomic_DNA"/>
</dbReference>
<organism evidence="1 2">
    <name type="scientific">Lactobacillus crispatus</name>
    <dbReference type="NCBI Taxonomy" id="47770"/>
    <lineage>
        <taxon>Bacteria</taxon>
        <taxon>Bacillati</taxon>
        <taxon>Bacillota</taxon>
        <taxon>Bacilli</taxon>
        <taxon>Lactobacillales</taxon>
        <taxon>Lactobacillaceae</taxon>
        <taxon>Lactobacillus</taxon>
    </lineage>
</organism>
<comment type="caution">
    <text evidence="1">The sequence shown here is derived from an EMBL/GenBank/DDBJ whole genome shotgun (WGS) entry which is preliminary data.</text>
</comment>
<evidence type="ECO:0000313" key="2">
    <source>
        <dbReference type="Proteomes" id="UP001253287"/>
    </source>
</evidence>
<name>A0AAW8WJV9_9LACO</name>
<gene>
    <name evidence="1" type="ORF">RON39_04225</name>
</gene>
<accession>A0AAW8WJV9</accession>
<dbReference type="RefSeq" id="WP_118992383.1">
    <property type="nucleotide sequence ID" value="NZ_CP083391.1"/>
</dbReference>
<reference evidence="1" key="1">
    <citation type="submission" date="2023-08" db="EMBL/GenBank/DDBJ databases">
        <title>Lactobacillus from the Female Urinary Tract.</title>
        <authorList>
            <person name="Stegman N."/>
            <person name="Jackson B."/>
            <person name="Steiling M."/>
            <person name="Sedano C."/>
            <person name="Wolfe A."/>
            <person name="Putonti C."/>
        </authorList>
    </citation>
    <scope>NUCLEOTIDE SEQUENCE</scope>
    <source>
        <strain evidence="1">UMB5661</strain>
    </source>
</reference>
<dbReference type="AlphaFoldDB" id="A0AAW8WJV9"/>
<evidence type="ECO:0000313" key="1">
    <source>
        <dbReference type="EMBL" id="MDT9609335.1"/>
    </source>
</evidence>
<sequence>MVRNHISMTAELDKYKADVYQMLIALGCSETTTASLMKSNQQNILGWFGENSSKAPIVTAQMAARLILRDPREIEARSKLLGH</sequence>
<protein>
    <submittedName>
        <fullName evidence="1">Uncharacterized protein</fullName>
    </submittedName>
</protein>
<dbReference type="Proteomes" id="UP001253287">
    <property type="component" value="Unassembled WGS sequence"/>
</dbReference>
<proteinExistence type="predicted"/>